<dbReference type="Gene3D" id="1.25.40.20">
    <property type="entry name" value="Ankyrin repeat-containing domain"/>
    <property type="match status" value="1"/>
</dbReference>
<evidence type="ECO:0000313" key="17">
    <source>
        <dbReference type="EMBL" id="CAH0382651.1"/>
    </source>
</evidence>
<evidence type="ECO:0000256" key="7">
    <source>
        <dbReference type="ARBA" id="ARBA00022737"/>
    </source>
</evidence>
<dbReference type="SUPFAM" id="SSF48403">
    <property type="entry name" value="Ankyrin repeat"/>
    <property type="match status" value="1"/>
</dbReference>
<dbReference type="GO" id="GO:0000724">
    <property type="term" value="P:double-strand break repair via homologous recombination"/>
    <property type="evidence" value="ECO:0007669"/>
    <property type="project" value="TreeGrafter"/>
</dbReference>
<gene>
    <name evidence="17" type="ORF">BEMITA_LOCUS2168</name>
</gene>
<protein>
    <recommendedName>
        <fullName evidence="4">Tonsoku-like protein</fullName>
    </recommendedName>
</protein>
<keyword evidence="11 14" id="KW-0040">ANK repeat</keyword>
<evidence type="ECO:0000256" key="11">
    <source>
        <dbReference type="ARBA" id="ARBA00023043"/>
    </source>
</evidence>
<keyword evidence="13" id="KW-0539">Nucleus</keyword>
<feature type="region of interest" description="Disordered" evidence="16">
    <location>
        <begin position="875"/>
        <end position="895"/>
    </location>
</feature>
<dbReference type="GO" id="GO:0006325">
    <property type="term" value="P:chromatin organization"/>
    <property type="evidence" value="ECO:0007669"/>
    <property type="project" value="UniProtKB-KW"/>
</dbReference>
<dbReference type="PROSITE" id="PS51450">
    <property type="entry name" value="LRR"/>
    <property type="match status" value="1"/>
</dbReference>
<evidence type="ECO:0000256" key="2">
    <source>
        <dbReference type="ARBA" id="ARBA00004286"/>
    </source>
</evidence>
<organism evidence="17 18">
    <name type="scientific">Bemisia tabaci</name>
    <name type="common">Sweetpotato whitefly</name>
    <name type="synonym">Aleurodes tabaci</name>
    <dbReference type="NCBI Taxonomy" id="7038"/>
    <lineage>
        <taxon>Eukaryota</taxon>
        <taxon>Metazoa</taxon>
        <taxon>Ecdysozoa</taxon>
        <taxon>Arthropoda</taxon>
        <taxon>Hexapoda</taxon>
        <taxon>Insecta</taxon>
        <taxon>Pterygota</taxon>
        <taxon>Neoptera</taxon>
        <taxon>Paraneoptera</taxon>
        <taxon>Hemiptera</taxon>
        <taxon>Sternorrhyncha</taxon>
        <taxon>Aleyrodoidea</taxon>
        <taxon>Aleyrodidae</taxon>
        <taxon>Aleyrodinae</taxon>
        <taxon>Bemisia</taxon>
    </lineage>
</organism>
<name>A0A9P0F027_BEMTA</name>
<comment type="similarity">
    <text evidence="3">Belongs to the Tonsoku family.</text>
</comment>
<feature type="repeat" description="ANK" evidence="14">
    <location>
        <begin position="537"/>
        <end position="569"/>
    </location>
</feature>
<dbReference type="Gene3D" id="1.25.40.10">
    <property type="entry name" value="Tetratricopeptide repeat domain"/>
    <property type="match status" value="2"/>
</dbReference>
<evidence type="ECO:0000256" key="13">
    <source>
        <dbReference type="ARBA" id="ARBA00023242"/>
    </source>
</evidence>
<keyword evidence="12" id="KW-0234">DNA repair</keyword>
<feature type="compositionally biased region" description="Basic and acidic residues" evidence="16">
    <location>
        <begin position="808"/>
        <end position="821"/>
    </location>
</feature>
<dbReference type="PROSITE" id="PS50297">
    <property type="entry name" value="ANK_REP_REGION"/>
    <property type="match status" value="3"/>
</dbReference>
<feature type="region of interest" description="Disordered" evidence="16">
    <location>
        <begin position="511"/>
        <end position="536"/>
    </location>
</feature>
<dbReference type="GO" id="GO:0043596">
    <property type="term" value="C:nuclear replication fork"/>
    <property type="evidence" value="ECO:0007669"/>
    <property type="project" value="TreeGrafter"/>
</dbReference>
<dbReference type="Pfam" id="PF12796">
    <property type="entry name" value="Ank_2"/>
    <property type="match status" value="1"/>
</dbReference>
<feature type="coiled-coil region" evidence="15">
    <location>
        <begin position="458"/>
        <end position="494"/>
    </location>
</feature>
<dbReference type="Gene3D" id="3.80.10.10">
    <property type="entry name" value="Ribonuclease Inhibitor"/>
    <property type="match status" value="2"/>
</dbReference>
<evidence type="ECO:0000256" key="3">
    <source>
        <dbReference type="ARBA" id="ARBA00010999"/>
    </source>
</evidence>
<keyword evidence="10" id="KW-0156">Chromatin regulator</keyword>
<dbReference type="InterPro" id="IPR052311">
    <property type="entry name" value="MMS22L-TONSL_complex_comp"/>
</dbReference>
<evidence type="ECO:0000256" key="14">
    <source>
        <dbReference type="PROSITE-ProRule" id="PRU00023"/>
    </source>
</evidence>
<keyword evidence="5" id="KW-0158">Chromosome</keyword>
<dbReference type="PANTHER" id="PTHR46358:SF1">
    <property type="entry name" value="TONSOKU-LIKE PROTEIN"/>
    <property type="match status" value="1"/>
</dbReference>
<dbReference type="SMART" id="SM00028">
    <property type="entry name" value="TPR"/>
    <property type="match status" value="6"/>
</dbReference>
<comment type="subcellular location">
    <subcellularLocation>
        <location evidence="2">Chromosome</location>
    </subcellularLocation>
    <subcellularLocation>
        <location evidence="1">Nucleus</location>
    </subcellularLocation>
</comment>
<sequence length="1540" mass="173957">MELPEDRKWKRRKEKASTSGNLPNLYNACKELGEVYQREERFEEALQEYRAAEKIARSIGNKIDIGVANRMIGEVLCCLGEFDQAIEHQKKHLDLSKEEKNLVEEQRALATLGRTYFVKAESYADVDSDERSSALYYSQQYYQESLTICDKLENSIGHMQVMIMKARLYINLGLTLESEQSEKNSNEAIKLYEKAIFLCKKNEFWDELCRGYTVIGTAQFHRKDSAAALRAYDNALKITTKSDDKNQQSSELLLAKAEVLVDIHDLVGAKQVLLKAYKLKNPYPKDREEIARKAKIVVAMCDAEDKLISTSVDDFKVRKELHEKIADGFVALTNYSKAIDHYKKMLQCAESLGQTGKDLIPCYVSLSQTYKDNKQYDLAYKYFEKELLINLDNALEVCKTLMNMAAVLELQKKSMDEVLLVYHQALDEARKANNLNLEVNILKAIIAIHQEHGYDFLNDETKRELENARRKLAAENLNEDHEEEESQEETEEAIEIGADICLSDLTDSEDNEEFDHAVRPVRKRNSRSSNLMKRNEKGETPLHVACERGNLALVKNLIKQGHLLDVQDAAGWLPLHEACNHGHVKVVEELINAGANINDRGGPGCEGITPLHDAASSGHLDVIELLLDHGASPLVRTNKGETVLDCLLECRKRVVVESGHELDPISLAHFESVVERLKLCLEKVGENVQKISKSAKKEEEITKSRKDVFQFRSKEMKKTAAATNDDETVAFEYQETMKALRRPFPQQRKEPIENFKSDAAAAFLGTEEVGNDWLEDDMVDVLQPPKKRSNDLIGNYSYQKSSSIRNQKNVDIDSRRSIDYRHPKKRKRSMSCSSTDSITNGHCHSTERGDAFLSSKSPVANSSNRFGERPFLIEDNSPDFHLSDSESPPGSPELISRSCNKILQQETLTALNSPEVNTNLDNMKSAGLVCTGPEKDSCFNPLQHQCMIFEGSSAEQQLRHRPESSVYEPQRELALEKESSAKQLIKVRIKEELFEITVPHEIGVEKKEHLLTVSWLLQELRSIFICEEGRAPIITLKTQDTIPLSIDDPITFLSENSELLGEVSSWVQVPLLEQYHEICSLKGLDIDPTLIAEILSLCQTTATLEIKNEKLSRIHLDVILTIVARHPLKSLMLSEPLDQNMFEMIAECLSISKDLTVLNLKNTGLSTEELLVLSNVPENVWQNLQYLNLSHNPLRDESFIPLSNIAKSAPNLRYLNIENCDFTSKCVNTVSELFLENLEELNVSYNELQAEGLLAFLRCLEPTKLKSLRLGATGSNTVLRELALFLDGRNLEKLQTIDLSLLSLSDCDIEIFCNSVKGGVNLEYLNLMDNPELTQKSFSLVVRQFQRLKTLLLSGADFGSIDQNDLRKFSYCNLSSSFLQCHAFMKGMDAFTRTRKKTKLEKIEKNGTNYSELCSGLVINLPHLSSAEGEPIFSNQGKVESEINRPSETLQGDVANELDDSFSFDLNDSFENQFLSNNLKKSSGSTQDNNLTHIMASDSSKKGKTLAENNAEPPRSNWDHNFETSLVDCSSKNALFEDSD</sequence>
<feature type="region of interest" description="Disordered" evidence="16">
    <location>
        <begin position="1481"/>
        <end position="1523"/>
    </location>
</feature>
<evidence type="ECO:0000256" key="10">
    <source>
        <dbReference type="ARBA" id="ARBA00022853"/>
    </source>
</evidence>
<dbReference type="SMART" id="SM00248">
    <property type="entry name" value="ANK"/>
    <property type="match status" value="3"/>
</dbReference>
<dbReference type="PRINTS" id="PR01415">
    <property type="entry name" value="ANKYRIN"/>
</dbReference>
<keyword evidence="15" id="KW-0175">Coiled coil</keyword>
<evidence type="ECO:0000256" key="1">
    <source>
        <dbReference type="ARBA" id="ARBA00004123"/>
    </source>
</evidence>
<keyword evidence="18" id="KW-1185">Reference proteome</keyword>
<evidence type="ECO:0000256" key="12">
    <source>
        <dbReference type="ARBA" id="ARBA00023204"/>
    </source>
</evidence>
<dbReference type="PROSITE" id="PS50088">
    <property type="entry name" value="ANK_REPEAT"/>
    <property type="match status" value="3"/>
</dbReference>
<dbReference type="SUPFAM" id="SSF52047">
    <property type="entry name" value="RNI-like"/>
    <property type="match status" value="1"/>
</dbReference>
<feature type="region of interest" description="Disordered" evidence="16">
    <location>
        <begin position="784"/>
        <end position="843"/>
    </location>
</feature>
<dbReference type="InterPro" id="IPR011990">
    <property type="entry name" value="TPR-like_helical_dom_sf"/>
</dbReference>
<dbReference type="GO" id="GO:0031297">
    <property type="term" value="P:replication fork processing"/>
    <property type="evidence" value="ECO:0007669"/>
    <property type="project" value="TreeGrafter"/>
</dbReference>
<dbReference type="Pfam" id="PF13516">
    <property type="entry name" value="LRR_6"/>
    <property type="match status" value="2"/>
</dbReference>
<dbReference type="Pfam" id="PF13424">
    <property type="entry name" value="TPR_12"/>
    <property type="match status" value="1"/>
</dbReference>
<keyword evidence="8" id="KW-0227">DNA damage</keyword>
<dbReference type="PANTHER" id="PTHR46358">
    <property type="entry name" value="TONSOKU-LIKE PROTEIN"/>
    <property type="match status" value="1"/>
</dbReference>
<evidence type="ECO:0000256" key="16">
    <source>
        <dbReference type="SAM" id="MobiDB-lite"/>
    </source>
</evidence>
<evidence type="ECO:0000256" key="4">
    <source>
        <dbReference type="ARBA" id="ARBA00017829"/>
    </source>
</evidence>
<evidence type="ECO:0000256" key="5">
    <source>
        <dbReference type="ARBA" id="ARBA00022454"/>
    </source>
</evidence>
<dbReference type="Pfam" id="PF00023">
    <property type="entry name" value="Ank"/>
    <property type="match status" value="1"/>
</dbReference>
<evidence type="ECO:0000256" key="9">
    <source>
        <dbReference type="ARBA" id="ARBA00022803"/>
    </source>
</evidence>
<feature type="compositionally biased region" description="Polar residues" evidence="16">
    <location>
        <begin position="796"/>
        <end position="807"/>
    </location>
</feature>
<feature type="compositionally biased region" description="Polar residues" evidence="16">
    <location>
        <begin position="830"/>
        <end position="843"/>
    </location>
</feature>
<dbReference type="Proteomes" id="UP001152759">
    <property type="component" value="Chromosome 1"/>
</dbReference>
<dbReference type="SUPFAM" id="SSF48452">
    <property type="entry name" value="TPR-like"/>
    <property type="match status" value="2"/>
</dbReference>
<keyword evidence="9" id="KW-0802">TPR repeat</keyword>
<dbReference type="InterPro" id="IPR002110">
    <property type="entry name" value="Ankyrin_rpt"/>
</dbReference>
<dbReference type="InterPro" id="IPR001611">
    <property type="entry name" value="Leu-rich_rpt"/>
</dbReference>
<evidence type="ECO:0000256" key="6">
    <source>
        <dbReference type="ARBA" id="ARBA00022614"/>
    </source>
</evidence>
<evidence type="ECO:0000256" key="8">
    <source>
        <dbReference type="ARBA" id="ARBA00022763"/>
    </source>
</evidence>
<keyword evidence="7" id="KW-0677">Repeat</keyword>
<accession>A0A9P0F027</accession>
<feature type="compositionally biased region" description="Polar residues" evidence="16">
    <location>
        <begin position="1481"/>
        <end position="1492"/>
    </location>
</feature>
<proteinExistence type="inferred from homology"/>
<dbReference type="InterPro" id="IPR036770">
    <property type="entry name" value="Ankyrin_rpt-contain_sf"/>
</dbReference>
<evidence type="ECO:0000313" key="18">
    <source>
        <dbReference type="Proteomes" id="UP001152759"/>
    </source>
</evidence>
<dbReference type="InterPro" id="IPR032675">
    <property type="entry name" value="LRR_dom_sf"/>
</dbReference>
<dbReference type="EMBL" id="OU963862">
    <property type="protein sequence ID" value="CAH0382651.1"/>
    <property type="molecule type" value="Genomic_DNA"/>
</dbReference>
<dbReference type="InterPro" id="IPR019734">
    <property type="entry name" value="TPR_rpt"/>
</dbReference>
<keyword evidence="6" id="KW-0433">Leucine-rich repeat</keyword>
<feature type="repeat" description="ANK" evidence="14">
    <location>
        <begin position="606"/>
        <end position="638"/>
    </location>
</feature>
<reference evidence="17" key="1">
    <citation type="submission" date="2021-12" db="EMBL/GenBank/DDBJ databases">
        <authorList>
            <person name="King R."/>
        </authorList>
    </citation>
    <scope>NUCLEOTIDE SEQUENCE</scope>
</reference>
<evidence type="ECO:0000256" key="15">
    <source>
        <dbReference type="SAM" id="Coils"/>
    </source>
</evidence>
<feature type="repeat" description="ANK" evidence="14">
    <location>
        <begin position="570"/>
        <end position="602"/>
    </location>
</feature>